<keyword evidence="11" id="KW-1185">Reference proteome</keyword>
<reference evidence="11" key="1">
    <citation type="journal article" date="2019" name="Int. J. Syst. Evol. Microbiol.">
        <title>The Global Catalogue of Microorganisms (GCM) 10K type strain sequencing project: providing services to taxonomists for standard genome sequencing and annotation.</title>
        <authorList>
            <consortium name="The Broad Institute Genomics Platform"/>
            <consortium name="The Broad Institute Genome Sequencing Center for Infectious Disease"/>
            <person name="Wu L."/>
            <person name="Ma J."/>
        </authorList>
    </citation>
    <scope>NUCLEOTIDE SEQUENCE [LARGE SCALE GENOMIC DNA]</scope>
    <source>
        <strain evidence="11">CCUG 62952</strain>
    </source>
</reference>
<sequence>MRNLQFKQFKKTGLWLLVLSFIFVTHQIKANTDQDRIISGTVISEEGTPLPGVNVIVRGTRIGQTSDFDGNYRINVPVNAEILVFSYIGFQTQEVTIGTQTVINITMKPDATNLDEVVVIGYGERKREELVGAVSTVQSTTIENQQVPTFEQALIGQVSGVQFRDGGAPDGGPQVIVRGLSTFGNNNPLYVIDGFPIGTNAGVQRDNYLLNSINPADIESVSVLKDAASKAIYGSRASNGVIIITTKKGRRNRKPVITMSTNVGFQNVPEYEAPPVLNAAELAQYTLEYFEDQEAAGSPLGGLQQNQRAFLLGTNDYGEDNDWFDLITRTGYVQNYNIAVSGGSERSRYSVSLAMQDREGIIINSSFTRYSLNFNFDTQISDKLRYGLNFAPTKSIATGGRTDSAAGNFRIFNAVALSAWTDPTAPLRDEDGRLTAVADGNLIFRSRNQNPVTLMTERIDERRSDILRLGTFLEYTIVPGLRAKTFGSVQLVDRRNNSFTPSRFPGSSLFASLDGTGRATANVFELNNLNMVWENTLNYRKAFGQNDEHQIDLLAGFNMEKRQSSTTTANSANLVDENIKLPSANNSVEPQDFTGGSATEANGIISIIGRADYNYDQRYYFTSTWRRDGSSKFGRDSRYADFISGGLAWRISNESFFESLKPTFSEFRIEGGYGLSGNNSNIGNYTAQGAIAQGNDYNFDGVNAPGANVSILPNRQARWEESKEINFGVDLGFFNNRVFLTADYYDYTSIDFLFSQPLPRTSGFGSIVSNLGEIQNKGIELELTTRIIEKKDFRWTASINYTRNRNEVIDVPQEDNAFFPGGSDLSGGNITEVREGQPLGQFRGLKVTGLFTQEDLDNPDQPKYRNASQTIVGSLKWEDVPTIDTDGDGIPDQADGVLDFADVTTIGDSNPNFIFGFNTRINYKNFDLTITGDGAVGQQVLLAQNQYLWNQDDGQFNIDRVLLERYRPGDDPRTKVIPGTGSRFSRQAFRRTNSLHIQDADYLWVRNITLGYRLRGDKFNNAFDSVRIYFSAQNPFLFTEYDYGAPTVNRAADNAIVRNVDNGAYPIATTVSLGFDITF</sequence>
<dbReference type="PROSITE" id="PS52016">
    <property type="entry name" value="TONB_DEPENDENT_REC_3"/>
    <property type="match status" value="1"/>
</dbReference>
<dbReference type="InterPro" id="IPR012910">
    <property type="entry name" value="Plug_dom"/>
</dbReference>
<evidence type="ECO:0000313" key="10">
    <source>
        <dbReference type="EMBL" id="MFD0861416.1"/>
    </source>
</evidence>
<organism evidence="10 11">
    <name type="scientific">Sungkyunkwania multivorans</name>
    <dbReference type="NCBI Taxonomy" id="1173618"/>
    <lineage>
        <taxon>Bacteria</taxon>
        <taxon>Pseudomonadati</taxon>
        <taxon>Bacteroidota</taxon>
        <taxon>Flavobacteriia</taxon>
        <taxon>Flavobacteriales</taxon>
        <taxon>Flavobacteriaceae</taxon>
        <taxon>Sungkyunkwania</taxon>
    </lineage>
</organism>
<keyword evidence="2 7" id="KW-0813">Transport</keyword>
<dbReference type="Gene3D" id="2.40.170.20">
    <property type="entry name" value="TonB-dependent receptor, beta-barrel domain"/>
    <property type="match status" value="1"/>
</dbReference>
<dbReference type="SUPFAM" id="SSF56935">
    <property type="entry name" value="Porins"/>
    <property type="match status" value="1"/>
</dbReference>
<dbReference type="InterPro" id="IPR037066">
    <property type="entry name" value="Plug_dom_sf"/>
</dbReference>
<accession>A0ABW3CUF6</accession>
<name>A0ABW3CUF6_9FLAO</name>
<dbReference type="Gene3D" id="2.60.40.1120">
    <property type="entry name" value="Carboxypeptidase-like, regulatory domain"/>
    <property type="match status" value="1"/>
</dbReference>
<keyword evidence="3 7" id="KW-1134">Transmembrane beta strand</keyword>
<dbReference type="EMBL" id="JBHTJH010000004">
    <property type="protein sequence ID" value="MFD0861416.1"/>
    <property type="molecule type" value="Genomic_DNA"/>
</dbReference>
<dbReference type="Pfam" id="PF07715">
    <property type="entry name" value="Plug"/>
    <property type="match status" value="1"/>
</dbReference>
<keyword evidence="5 7" id="KW-0472">Membrane</keyword>
<evidence type="ECO:0000259" key="9">
    <source>
        <dbReference type="Pfam" id="PF07715"/>
    </source>
</evidence>
<dbReference type="InterPro" id="IPR039426">
    <property type="entry name" value="TonB-dep_rcpt-like"/>
</dbReference>
<dbReference type="Proteomes" id="UP001596978">
    <property type="component" value="Unassembled WGS sequence"/>
</dbReference>
<gene>
    <name evidence="10" type="ORF">ACFQ1M_04300</name>
</gene>
<dbReference type="InterPro" id="IPR008969">
    <property type="entry name" value="CarboxyPept-like_regulatory"/>
</dbReference>
<feature type="domain" description="TonB-dependent receptor plug" evidence="9">
    <location>
        <begin position="128"/>
        <end position="241"/>
    </location>
</feature>
<keyword evidence="8" id="KW-0732">Signal</keyword>
<evidence type="ECO:0000256" key="1">
    <source>
        <dbReference type="ARBA" id="ARBA00004571"/>
    </source>
</evidence>
<comment type="subcellular location">
    <subcellularLocation>
        <location evidence="1 7">Cell outer membrane</location>
        <topology evidence="1 7">Multi-pass membrane protein</topology>
    </subcellularLocation>
</comment>
<evidence type="ECO:0000256" key="4">
    <source>
        <dbReference type="ARBA" id="ARBA00022692"/>
    </source>
</evidence>
<comment type="similarity">
    <text evidence="7">Belongs to the TonB-dependent receptor family.</text>
</comment>
<keyword evidence="4 7" id="KW-0812">Transmembrane</keyword>
<dbReference type="Pfam" id="PF13715">
    <property type="entry name" value="CarbopepD_reg_2"/>
    <property type="match status" value="1"/>
</dbReference>
<evidence type="ECO:0000256" key="6">
    <source>
        <dbReference type="ARBA" id="ARBA00023237"/>
    </source>
</evidence>
<evidence type="ECO:0000256" key="3">
    <source>
        <dbReference type="ARBA" id="ARBA00022452"/>
    </source>
</evidence>
<dbReference type="RefSeq" id="WP_386404392.1">
    <property type="nucleotide sequence ID" value="NZ_JBHTJH010000004.1"/>
</dbReference>
<comment type="caution">
    <text evidence="10">The sequence shown here is derived from an EMBL/GenBank/DDBJ whole genome shotgun (WGS) entry which is preliminary data.</text>
</comment>
<feature type="chain" id="PRO_5046990618" evidence="8">
    <location>
        <begin position="31"/>
        <end position="1079"/>
    </location>
</feature>
<evidence type="ECO:0000256" key="5">
    <source>
        <dbReference type="ARBA" id="ARBA00023136"/>
    </source>
</evidence>
<dbReference type="SUPFAM" id="SSF49464">
    <property type="entry name" value="Carboxypeptidase regulatory domain-like"/>
    <property type="match status" value="1"/>
</dbReference>
<evidence type="ECO:0000256" key="2">
    <source>
        <dbReference type="ARBA" id="ARBA00022448"/>
    </source>
</evidence>
<evidence type="ECO:0000256" key="7">
    <source>
        <dbReference type="PROSITE-ProRule" id="PRU01360"/>
    </source>
</evidence>
<protein>
    <submittedName>
        <fullName evidence="10">SusC/RagA family TonB-linked outer membrane protein</fullName>
    </submittedName>
</protein>
<dbReference type="InterPro" id="IPR023997">
    <property type="entry name" value="TonB-dep_OMP_SusC/RagA_CS"/>
</dbReference>
<keyword evidence="6 7" id="KW-0998">Cell outer membrane</keyword>
<proteinExistence type="inferred from homology"/>
<evidence type="ECO:0000256" key="8">
    <source>
        <dbReference type="SAM" id="SignalP"/>
    </source>
</evidence>
<dbReference type="NCBIfam" id="TIGR04056">
    <property type="entry name" value="OMP_RagA_SusC"/>
    <property type="match status" value="1"/>
</dbReference>
<evidence type="ECO:0000313" key="11">
    <source>
        <dbReference type="Proteomes" id="UP001596978"/>
    </source>
</evidence>
<dbReference type="InterPro" id="IPR023996">
    <property type="entry name" value="TonB-dep_OMP_SusC/RagA"/>
</dbReference>
<feature type="signal peptide" evidence="8">
    <location>
        <begin position="1"/>
        <end position="30"/>
    </location>
</feature>
<dbReference type="NCBIfam" id="TIGR04057">
    <property type="entry name" value="SusC_RagA_signa"/>
    <property type="match status" value="1"/>
</dbReference>
<dbReference type="InterPro" id="IPR036942">
    <property type="entry name" value="Beta-barrel_TonB_sf"/>
</dbReference>
<dbReference type="Gene3D" id="2.170.130.10">
    <property type="entry name" value="TonB-dependent receptor, plug domain"/>
    <property type="match status" value="1"/>
</dbReference>